<dbReference type="Pfam" id="PF00128">
    <property type="entry name" value="Alpha-amylase"/>
    <property type="match status" value="1"/>
</dbReference>
<sequence>MQPLWYRNAVTYQIDPAMYDDANGDGRGDLRGITDRLEYIRGLGATCLWLLPIYASPYRDGGYDVADHLQVDPRFGDVADFVALLDKADTLGLRVILDLVFQHTSTEHRWFQEARSDRRSPYRDYYVWSDEPVETDVSPAFPPTEQSVWTWDDEAQQFYRHVFYSHEPDLDLGNPRVREEMYRAMSFWMRLGVAGFRVDAVPFMVERARAADPTRDGLWLLEEMRRYVGLRNPQALLLGEVDVPPDEYDDYLGGGDRLTMLLDFWKNNHVFLALARGEAEPLLRAIKEQPDPTALGSYAPFLRNHDELDLERLTASSREEVFRAFAPEERMRAYGRGIRRRLAPMLDDDPDRIAMAHALLLSLSGSPVLLYGDEIGMGEDLSRPERASVRTPMEWRTAYQQAADPQSLLSRVGDLVRTRLGAPAIATGEREALDPGNRAVFCLRHHGVGQTVVTAVNLAGEAVDCELPGTDADELQDIVADADYPRPSGSPARLRLNAYGYRWFRVGPAGGPDRRVDGGTG</sequence>
<dbReference type="InterPro" id="IPR006047">
    <property type="entry name" value="GH13_cat_dom"/>
</dbReference>
<dbReference type="Gene3D" id="2.60.40.1180">
    <property type="entry name" value="Golgi alpha-mannosidase II"/>
    <property type="match status" value="1"/>
</dbReference>
<dbReference type="Gene3D" id="3.90.400.10">
    <property type="entry name" value="Oligo-1,6-glucosidase, Domain 2"/>
    <property type="match status" value="1"/>
</dbReference>
<evidence type="ECO:0000259" key="1">
    <source>
        <dbReference type="SMART" id="SM00642"/>
    </source>
</evidence>
<dbReference type="Gene3D" id="3.20.20.80">
    <property type="entry name" value="Glycosidases"/>
    <property type="match status" value="1"/>
</dbReference>
<reference evidence="2 3" key="1">
    <citation type="submission" date="2023-07" db="EMBL/GenBank/DDBJ databases">
        <title>Nocardioides sp. nov WY-20 isolated from soil.</title>
        <authorList>
            <person name="Liu B."/>
            <person name="Wan Y."/>
        </authorList>
    </citation>
    <scope>NUCLEOTIDE SEQUENCE [LARGE SCALE GENOMIC DNA]</scope>
    <source>
        <strain evidence="2 3">WY-20</strain>
    </source>
</reference>
<dbReference type="SMART" id="SM00642">
    <property type="entry name" value="Aamy"/>
    <property type="match status" value="1"/>
</dbReference>
<evidence type="ECO:0000313" key="3">
    <source>
        <dbReference type="Proteomes" id="UP001233314"/>
    </source>
</evidence>
<dbReference type="PANTHER" id="PTHR10357">
    <property type="entry name" value="ALPHA-AMYLASE FAMILY MEMBER"/>
    <property type="match status" value="1"/>
</dbReference>
<dbReference type="PANTHER" id="PTHR10357:SF219">
    <property type="entry name" value="MALTOSE ALPHA-D-GLUCOSYLTRANSFERASE"/>
    <property type="match status" value="1"/>
</dbReference>
<dbReference type="InterPro" id="IPR032091">
    <property type="entry name" value="Malt_amylase-like_C"/>
</dbReference>
<gene>
    <name evidence="2" type="ORF">Q5722_01535</name>
</gene>
<dbReference type="InterPro" id="IPR013780">
    <property type="entry name" value="Glyco_hydro_b"/>
</dbReference>
<keyword evidence="3" id="KW-1185">Reference proteome</keyword>
<feature type="domain" description="Glycosyl hydrolase family 13 catalytic" evidence="1">
    <location>
        <begin position="13"/>
        <end position="419"/>
    </location>
</feature>
<dbReference type="InterPro" id="IPR017853">
    <property type="entry name" value="GH"/>
</dbReference>
<dbReference type="InterPro" id="IPR045857">
    <property type="entry name" value="O16G_dom_2"/>
</dbReference>
<proteinExistence type="predicted"/>
<dbReference type="EMBL" id="JAUQTA010000001">
    <property type="protein sequence ID" value="MDO7867040.1"/>
    <property type="molecule type" value="Genomic_DNA"/>
</dbReference>
<dbReference type="RefSeq" id="WP_305026446.1">
    <property type="nucleotide sequence ID" value="NZ_JAUQTA010000001.1"/>
</dbReference>
<dbReference type="SUPFAM" id="SSF51445">
    <property type="entry name" value="(Trans)glycosidases"/>
    <property type="match status" value="1"/>
</dbReference>
<protein>
    <submittedName>
        <fullName evidence="2">Alpha-amylase family protein</fullName>
    </submittedName>
</protein>
<dbReference type="Proteomes" id="UP001233314">
    <property type="component" value="Unassembled WGS sequence"/>
</dbReference>
<organism evidence="2 3">
    <name type="scientific">Nocardioides jiangxiensis</name>
    <dbReference type="NCBI Taxonomy" id="3064524"/>
    <lineage>
        <taxon>Bacteria</taxon>
        <taxon>Bacillati</taxon>
        <taxon>Actinomycetota</taxon>
        <taxon>Actinomycetes</taxon>
        <taxon>Propionibacteriales</taxon>
        <taxon>Nocardioidaceae</taxon>
        <taxon>Nocardioides</taxon>
    </lineage>
</organism>
<comment type="caution">
    <text evidence="2">The sequence shown here is derived from an EMBL/GenBank/DDBJ whole genome shotgun (WGS) entry which is preliminary data.</text>
</comment>
<dbReference type="CDD" id="cd11334">
    <property type="entry name" value="AmyAc_TreS"/>
    <property type="match status" value="1"/>
</dbReference>
<name>A0ABT9AXF5_9ACTN</name>
<dbReference type="Pfam" id="PF16657">
    <property type="entry name" value="Malt_amylase_C"/>
    <property type="match status" value="1"/>
</dbReference>
<accession>A0ABT9AXF5</accession>
<evidence type="ECO:0000313" key="2">
    <source>
        <dbReference type="EMBL" id="MDO7867040.1"/>
    </source>
</evidence>